<keyword evidence="3" id="KW-1185">Reference proteome</keyword>
<gene>
    <name evidence="2" type="ORF">INF35_09050</name>
</gene>
<dbReference type="InterPro" id="IPR042301">
    <property type="entry name" value="GH115_sf"/>
</dbReference>
<keyword evidence="1 2" id="KW-0378">Hydrolase</keyword>
<reference evidence="2 3" key="1">
    <citation type="submission" date="2020-10" db="EMBL/GenBank/DDBJ databases">
        <title>ChiBAC.</title>
        <authorList>
            <person name="Zenner C."/>
            <person name="Hitch T.C.A."/>
            <person name="Clavel T."/>
        </authorList>
    </citation>
    <scope>NUCLEOTIDE SEQUENCE [LARGE SCALE GENOMIC DNA]</scope>
    <source>
        <strain evidence="2 3">DSM 109015</strain>
    </source>
</reference>
<accession>A0ABR9R472</accession>
<evidence type="ECO:0000313" key="3">
    <source>
        <dbReference type="Proteomes" id="UP000768567"/>
    </source>
</evidence>
<dbReference type="Pfam" id="PF15979">
    <property type="entry name" value="Glyco_hydro_115"/>
    <property type="match status" value="1"/>
</dbReference>
<evidence type="ECO:0000313" key="2">
    <source>
        <dbReference type="EMBL" id="MBE5037929.1"/>
    </source>
</evidence>
<dbReference type="EMBL" id="JADCKC010000002">
    <property type="protein sequence ID" value="MBE5037929.1"/>
    <property type="molecule type" value="Genomic_DNA"/>
</dbReference>
<dbReference type="Gene3D" id="3.30.379.10">
    <property type="entry name" value="Chitobiase/beta-hexosaminidase domain 2-like"/>
    <property type="match status" value="1"/>
</dbReference>
<sequence>MEFLLTRGVAISSQWSSEPLRRGITRFRRDLEMTLNEGDLIPSGRIQLCLARDLAPEQFSIDLQSSESMIIRAADDLAAIYALLHLSRSALGVTPFWFWNDQQFERKELAAVTTEHYLSKPASVALRGWNFDGGQLLQGWNTPASPDLGWEMAFEALLRCGGNFVSLPQGKPAALAGAMGLWRMQCGPCPLDAAPFDRAVPGKSPLYAESADAYARLWADAVSRRKHEKIIWRLGLPAQGGEIFDRRELAAATLVRQGQQIGRVLRAQYDAVRAELPSAPVCLLDDETAALERAGVLDLPQDVIRIWPDNGYGKFVSPREGSRDSRTPVLPDQPTGGRGGVFFHAACSDGQSGNCLTMRPAAMELAARELCDAFEKGARAMWLICAGSVKPHVYPLDVLAALWRNVDANLDAHRAGYLRTYYRAPDGWALQDRQLDDLATCLKSWFQSTAAFGPWPDQRAGEQLMACSARAVATAWLSGRTRSSLPELRWAAGDQSFAEQLAWLRGVCADAVPGFDTLLSGCEYAARPTTRLWADTVLGQVRLYRYCLKAVVDLCDGWQLWNAGDYRACYRKVGLSAAGFEAARRVVRDFAHGRWANFYRQEETQTDLAKTVWVLRGLTALPRAAGDGPDYTNWQREVLGKDAPLSAMRDEALLAILEQADARAGH</sequence>
<comment type="caution">
    <text evidence="2">The sequence shown here is derived from an EMBL/GenBank/DDBJ whole genome shotgun (WGS) entry which is preliminary data.</text>
</comment>
<dbReference type="InterPro" id="IPR031924">
    <property type="entry name" value="GH115"/>
</dbReference>
<proteinExistence type="predicted"/>
<dbReference type="GO" id="GO:0016787">
    <property type="term" value="F:hydrolase activity"/>
    <property type="evidence" value="ECO:0007669"/>
    <property type="project" value="UniProtKB-KW"/>
</dbReference>
<evidence type="ECO:0000256" key="1">
    <source>
        <dbReference type="ARBA" id="ARBA00022801"/>
    </source>
</evidence>
<dbReference type="InterPro" id="IPR029018">
    <property type="entry name" value="Hex-like_dom2"/>
</dbReference>
<dbReference type="Gene3D" id="3.20.20.520">
    <property type="entry name" value="Glycosyl hydrolase family 115"/>
    <property type="match status" value="1"/>
</dbReference>
<name>A0ABR9R472_9FIRM</name>
<dbReference type="Proteomes" id="UP000768567">
    <property type="component" value="Unassembled WGS sequence"/>
</dbReference>
<organism evidence="2 3">
    <name type="scientific">Gemmiger gallinarum</name>
    <dbReference type="NCBI Taxonomy" id="2779354"/>
    <lineage>
        <taxon>Bacteria</taxon>
        <taxon>Bacillati</taxon>
        <taxon>Bacillota</taxon>
        <taxon>Clostridia</taxon>
        <taxon>Eubacteriales</taxon>
        <taxon>Gemmiger</taxon>
    </lineage>
</organism>
<dbReference type="RefSeq" id="WP_193501631.1">
    <property type="nucleotide sequence ID" value="NZ_JADCKC010000002.1"/>
</dbReference>
<protein>
    <submittedName>
        <fullName evidence="2">Glycosyl hydrolase 115 family protein</fullName>
    </submittedName>
</protein>